<keyword evidence="4" id="KW-1185">Reference proteome</keyword>
<comment type="caution">
    <text evidence="3">The sequence shown here is derived from an EMBL/GenBank/DDBJ whole genome shotgun (WGS) entry which is preliminary data.</text>
</comment>
<dbReference type="PROSITE" id="PS51375">
    <property type="entry name" value="PPR"/>
    <property type="match status" value="1"/>
</dbReference>
<dbReference type="OrthoDB" id="185373at2759"/>
<evidence type="ECO:0008006" key="5">
    <source>
        <dbReference type="Google" id="ProtNLM"/>
    </source>
</evidence>
<protein>
    <recommendedName>
        <fullName evidence="5">Pentatricopeptide repeat-containing protein</fullName>
    </recommendedName>
</protein>
<gene>
    <name evidence="3" type="ORF">GIB67_010180</name>
</gene>
<name>A0A7J7NB07_9MAGN</name>
<feature type="repeat" description="PPR" evidence="2">
    <location>
        <begin position="46"/>
        <end position="80"/>
    </location>
</feature>
<dbReference type="PANTHER" id="PTHR47926">
    <property type="entry name" value="PENTATRICOPEPTIDE REPEAT-CONTAINING PROTEIN"/>
    <property type="match status" value="1"/>
</dbReference>
<dbReference type="Proteomes" id="UP000541444">
    <property type="component" value="Unassembled WGS sequence"/>
</dbReference>
<keyword evidence="1" id="KW-0677">Repeat</keyword>
<accession>A0A7J7NB07</accession>
<dbReference type="GO" id="GO:0003723">
    <property type="term" value="F:RNA binding"/>
    <property type="evidence" value="ECO:0007669"/>
    <property type="project" value="InterPro"/>
</dbReference>
<dbReference type="Gene3D" id="1.25.40.10">
    <property type="entry name" value="Tetratricopeptide repeat domain"/>
    <property type="match status" value="1"/>
</dbReference>
<sequence length="353" mass="39508">MVKEDGVCPNGVVLLGVLTTYTHAGHEEEGTDLLEHMEGRYGIVPKHEHYSCTMNLLCRDGQLDKALELIRRMIMKPLASVWGTLLSACSIKGNVELAELAAKELLDLEPSSGVGVICGTILPGQKWDVMVNLLADLGFVWRLRHNILASYLILAGIEWTTQPVFGKDKNGYIRGFGDMFSAELESTVPFKMRLANEKANARKQLEERFALFESRDSPRELQKRRTSDIEASSRSGCSPFSNVYRPSMPVLPRSCELLNWYGATVAYGTLQQGGRASRDFYNILIDEIAHVTKNGPLEDVVAGMSEAEVKEAEEKFEFCVKLQFWRPSERCGSMWTRAKLLVKREDEAAARGL</sequence>
<dbReference type="InterPro" id="IPR002885">
    <property type="entry name" value="PPR_rpt"/>
</dbReference>
<dbReference type="InterPro" id="IPR011990">
    <property type="entry name" value="TPR-like_helical_dom_sf"/>
</dbReference>
<dbReference type="NCBIfam" id="TIGR00756">
    <property type="entry name" value="PPR"/>
    <property type="match status" value="1"/>
</dbReference>
<dbReference type="Pfam" id="PF01535">
    <property type="entry name" value="PPR"/>
    <property type="match status" value="1"/>
</dbReference>
<dbReference type="InterPro" id="IPR046960">
    <property type="entry name" value="PPR_At4g14850-like_plant"/>
</dbReference>
<evidence type="ECO:0000313" key="4">
    <source>
        <dbReference type="Proteomes" id="UP000541444"/>
    </source>
</evidence>
<dbReference type="PANTHER" id="PTHR47926:SF437">
    <property type="entry name" value="PENTACOTRIPEPTIDE-REPEAT REGION OF PRORP DOMAIN-CONTAINING PROTEIN"/>
    <property type="match status" value="1"/>
</dbReference>
<evidence type="ECO:0000256" key="1">
    <source>
        <dbReference type="ARBA" id="ARBA00022737"/>
    </source>
</evidence>
<organism evidence="3 4">
    <name type="scientific">Kingdonia uniflora</name>
    <dbReference type="NCBI Taxonomy" id="39325"/>
    <lineage>
        <taxon>Eukaryota</taxon>
        <taxon>Viridiplantae</taxon>
        <taxon>Streptophyta</taxon>
        <taxon>Embryophyta</taxon>
        <taxon>Tracheophyta</taxon>
        <taxon>Spermatophyta</taxon>
        <taxon>Magnoliopsida</taxon>
        <taxon>Ranunculales</taxon>
        <taxon>Circaeasteraceae</taxon>
        <taxon>Kingdonia</taxon>
    </lineage>
</organism>
<dbReference type="AlphaFoldDB" id="A0A7J7NB07"/>
<proteinExistence type="predicted"/>
<dbReference type="GO" id="GO:0009451">
    <property type="term" value="P:RNA modification"/>
    <property type="evidence" value="ECO:0007669"/>
    <property type="project" value="InterPro"/>
</dbReference>
<dbReference type="EMBL" id="JACGCM010000938">
    <property type="protein sequence ID" value="KAF6164210.1"/>
    <property type="molecule type" value="Genomic_DNA"/>
</dbReference>
<evidence type="ECO:0000313" key="3">
    <source>
        <dbReference type="EMBL" id="KAF6164210.1"/>
    </source>
</evidence>
<reference evidence="3 4" key="1">
    <citation type="journal article" date="2020" name="IScience">
        <title>Genome Sequencing of the Endangered Kingdonia uniflora (Circaeasteraceae, Ranunculales) Reveals Potential Mechanisms of Evolutionary Specialization.</title>
        <authorList>
            <person name="Sun Y."/>
            <person name="Deng T."/>
            <person name="Zhang A."/>
            <person name="Moore M.J."/>
            <person name="Landis J.B."/>
            <person name="Lin N."/>
            <person name="Zhang H."/>
            <person name="Zhang X."/>
            <person name="Huang J."/>
            <person name="Zhang X."/>
            <person name="Sun H."/>
            <person name="Wang H."/>
        </authorList>
    </citation>
    <scope>NUCLEOTIDE SEQUENCE [LARGE SCALE GENOMIC DNA]</scope>
    <source>
        <strain evidence="3">TB1705</strain>
        <tissue evidence="3">Leaf</tissue>
    </source>
</reference>
<evidence type="ECO:0000256" key="2">
    <source>
        <dbReference type="PROSITE-ProRule" id="PRU00708"/>
    </source>
</evidence>